<keyword evidence="5" id="KW-0472">Membrane</keyword>
<evidence type="ECO:0000256" key="7">
    <source>
        <dbReference type="SAM" id="MobiDB-lite"/>
    </source>
</evidence>
<dbReference type="Ensembl" id="ENSEBUT00000013144.1">
    <property type="protein sequence ID" value="ENSEBUP00000012568.1"/>
    <property type="gene ID" value="ENSEBUG00000007979.1"/>
</dbReference>
<evidence type="ECO:0000313" key="8">
    <source>
        <dbReference type="Ensembl" id="ENSEBUP00000012568.1"/>
    </source>
</evidence>
<keyword evidence="4" id="KW-0963">Cytoplasm</keyword>
<proteinExistence type="inferred from homology"/>
<dbReference type="PANTHER" id="PTHR15240">
    <property type="entry name" value="CAVIN"/>
    <property type="match status" value="1"/>
</dbReference>
<evidence type="ECO:0000256" key="1">
    <source>
        <dbReference type="ARBA" id="ARBA00004345"/>
    </source>
</evidence>
<comment type="subcellular location">
    <subcellularLocation>
        <location evidence="2">Cytoplasm</location>
    </subcellularLocation>
    <subcellularLocation>
        <location evidence="1">Membrane</location>
        <location evidence="1">Caveola</location>
    </subcellularLocation>
</comment>
<feature type="region of interest" description="Disordered" evidence="7">
    <location>
        <begin position="295"/>
        <end position="347"/>
    </location>
</feature>
<dbReference type="Proteomes" id="UP000694388">
    <property type="component" value="Unplaced"/>
</dbReference>
<dbReference type="AlphaFoldDB" id="A0A8C4QAN5"/>
<dbReference type="GeneTree" id="ENSGT00950000182910"/>
<reference evidence="8" key="1">
    <citation type="submission" date="2025-08" db="UniProtKB">
        <authorList>
            <consortium name="Ensembl"/>
        </authorList>
    </citation>
    <scope>IDENTIFICATION</scope>
</reference>
<comment type="similarity">
    <text evidence="3">Belongs to the CAVIN family.</text>
</comment>
<feature type="compositionally biased region" description="Polar residues" evidence="7">
    <location>
        <begin position="301"/>
        <end position="318"/>
    </location>
</feature>
<evidence type="ECO:0000256" key="2">
    <source>
        <dbReference type="ARBA" id="ARBA00004496"/>
    </source>
</evidence>
<dbReference type="GO" id="GO:0005737">
    <property type="term" value="C:cytoplasm"/>
    <property type="evidence" value="ECO:0007669"/>
    <property type="project" value="UniProtKB-SubCell"/>
</dbReference>
<accession>A0A8C4QAN5</accession>
<evidence type="ECO:0000256" key="3">
    <source>
        <dbReference type="ARBA" id="ARBA00008836"/>
    </source>
</evidence>
<keyword evidence="6" id="KW-0175">Coiled coil</keyword>
<keyword evidence="9" id="KW-1185">Reference proteome</keyword>
<evidence type="ECO:0000256" key="4">
    <source>
        <dbReference type="ARBA" id="ARBA00022490"/>
    </source>
</evidence>
<name>A0A8C4QAN5_EPTBU</name>
<feature type="coiled-coil region" evidence="6">
    <location>
        <begin position="103"/>
        <end position="130"/>
    </location>
</feature>
<organism evidence="8 9">
    <name type="scientific">Eptatretus burgeri</name>
    <name type="common">Inshore hagfish</name>
    <dbReference type="NCBI Taxonomy" id="7764"/>
    <lineage>
        <taxon>Eukaryota</taxon>
        <taxon>Metazoa</taxon>
        <taxon>Chordata</taxon>
        <taxon>Craniata</taxon>
        <taxon>Vertebrata</taxon>
        <taxon>Cyclostomata</taxon>
        <taxon>Myxini</taxon>
        <taxon>Myxiniformes</taxon>
        <taxon>Myxinidae</taxon>
        <taxon>Eptatretinae</taxon>
        <taxon>Eptatretus</taxon>
    </lineage>
</organism>
<protein>
    <submittedName>
        <fullName evidence="8">Uncharacterized protein</fullName>
    </submittedName>
</protein>
<evidence type="ECO:0000256" key="6">
    <source>
        <dbReference type="SAM" id="Coils"/>
    </source>
</evidence>
<dbReference type="OMA" id="PHADIPY"/>
<sequence>MCSLEGTEEIFFVCTEMEEMASDAEELAAEDPMAGVLGTLERLLEMMEVVQESQQHLEERQGEMETSVRGIESELAELAKAQAGTAMSVKQVLEKARKVNANVKDVRQHIDKQTHEIRKLEGNHGELLKRNNFRIMVYQEALDTPLATVTTRKRSKVESPTTGDAVVHAASEDALRVDEAEGLNLSSDEDVEMIEDVESKADRFKRTGKKRVESFRRAFTKENIEKRVNQIVSPEPLEKQVEKLDKLGKRIVPTEKRERIKKTLTPEHKQASSTFKVPPFKFTVKKVREGDVVGTEEYQIDPTTVESASKDAGQSNHTGENEADLDVDQNGREAECLRFTEPPLVHT</sequence>
<dbReference type="GO" id="GO:0005901">
    <property type="term" value="C:caveola"/>
    <property type="evidence" value="ECO:0007669"/>
    <property type="project" value="UniProtKB-SubCell"/>
</dbReference>
<dbReference type="Pfam" id="PF15237">
    <property type="entry name" value="PTRF_SDPR"/>
    <property type="match status" value="1"/>
</dbReference>
<dbReference type="InterPro" id="IPR026752">
    <property type="entry name" value="Cavin_fam"/>
</dbReference>
<evidence type="ECO:0000313" key="9">
    <source>
        <dbReference type="Proteomes" id="UP000694388"/>
    </source>
</evidence>
<evidence type="ECO:0000256" key="5">
    <source>
        <dbReference type="ARBA" id="ARBA00023136"/>
    </source>
</evidence>
<reference evidence="8" key="2">
    <citation type="submission" date="2025-09" db="UniProtKB">
        <authorList>
            <consortium name="Ensembl"/>
        </authorList>
    </citation>
    <scope>IDENTIFICATION</scope>
</reference>
<feature type="compositionally biased region" description="Basic and acidic residues" evidence="7">
    <location>
        <begin position="329"/>
        <end position="338"/>
    </location>
</feature>